<evidence type="ECO:0000313" key="3">
    <source>
        <dbReference type="Proteomes" id="UP000553963"/>
    </source>
</evidence>
<feature type="compositionally biased region" description="Low complexity" evidence="1">
    <location>
        <begin position="26"/>
        <end position="39"/>
    </location>
</feature>
<evidence type="ECO:0000313" key="2">
    <source>
        <dbReference type="EMBL" id="MBB3933645.1"/>
    </source>
</evidence>
<feature type="compositionally biased region" description="Basic and acidic residues" evidence="1">
    <location>
        <begin position="1"/>
        <end position="10"/>
    </location>
</feature>
<reference evidence="2 3" key="1">
    <citation type="submission" date="2020-08" db="EMBL/GenBank/DDBJ databases">
        <title>Genomic Encyclopedia of Type Strains, Phase IV (KMG-IV): sequencing the most valuable type-strain genomes for metagenomic binning, comparative biology and taxonomic classification.</title>
        <authorList>
            <person name="Goeker M."/>
        </authorList>
    </citation>
    <scope>NUCLEOTIDE SEQUENCE [LARGE SCALE GENOMIC DNA]</scope>
    <source>
        <strain evidence="2 3">DSM 25966</strain>
    </source>
</reference>
<organism evidence="2 3">
    <name type="scientific">Kaistia hirudinis</name>
    <dbReference type="NCBI Taxonomy" id="1293440"/>
    <lineage>
        <taxon>Bacteria</taxon>
        <taxon>Pseudomonadati</taxon>
        <taxon>Pseudomonadota</taxon>
        <taxon>Alphaproteobacteria</taxon>
        <taxon>Hyphomicrobiales</taxon>
        <taxon>Kaistiaceae</taxon>
        <taxon>Kaistia</taxon>
    </lineage>
</organism>
<comment type="caution">
    <text evidence="2">The sequence shown here is derived from an EMBL/GenBank/DDBJ whole genome shotgun (WGS) entry which is preliminary data.</text>
</comment>
<dbReference type="Proteomes" id="UP000553963">
    <property type="component" value="Unassembled WGS sequence"/>
</dbReference>
<protein>
    <submittedName>
        <fullName evidence="2">Uncharacterized protein</fullName>
    </submittedName>
</protein>
<dbReference type="RefSeq" id="WP_183401335.1">
    <property type="nucleotide sequence ID" value="NZ_JBHLWW010000005.1"/>
</dbReference>
<dbReference type="EMBL" id="JACIDS010000006">
    <property type="protein sequence ID" value="MBB3933645.1"/>
    <property type="molecule type" value="Genomic_DNA"/>
</dbReference>
<name>A0A840AYV2_9HYPH</name>
<accession>A0A840AYV2</accession>
<feature type="region of interest" description="Disordered" evidence="1">
    <location>
        <begin position="1"/>
        <end position="81"/>
    </location>
</feature>
<sequence length="81" mass="8221">MVKTGSREEGQGTGAAGGQAPDQEGAKGTTGPAAKAAKGGAKDARAERLAAALRTNLQRRKQARRNGLDDFGEAAGTPEEE</sequence>
<gene>
    <name evidence="2" type="ORF">GGR25_004718</name>
</gene>
<evidence type="ECO:0000256" key="1">
    <source>
        <dbReference type="SAM" id="MobiDB-lite"/>
    </source>
</evidence>
<proteinExistence type="predicted"/>
<dbReference type="AlphaFoldDB" id="A0A840AYV2"/>
<keyword evidence="3" id="KW-1185">Reference proteome</keyword>